<sequence>MAPAPFTDIGKRARDILIKDYNFDHKFTLSVPSANGMGLTATGVKKDQHFIGDINTQYRSGNTTVDLKVDTYSNVSTKITVDEALPGIRTALSFNIPDQKSGKVDIFYRNYHAAVNSSIGLNPSPLLDFNAAIGNDDISLGGEAAFDTASASFTKYNAGITVNKPDFSAALVLMEKGQTLKASYFHIVNPSTAIAAEMTHRRSSYENSFMIGSSHIIDPISSMKTRFYDNRRIGVLYQREWRPKSLVTFSAEYDTKATNSSSSKFGVALSLKP</sequence>
<dbReference type="Proteomes" id="UP001443914">
    <property type="component" value="Unassembled WGS sequence"/>
</dbReference>
<organism evidence="9 10">
    <name type="scientific">Saponaria officinalis</name>
    <name type="common">Common soapwort</name>
    <name type="synonym">Lychnis saponaria</name>
    <dbReference type="NCBI Taxonomy" id="3572"/>
    <lineage>
        <taxon>Eukaryota</taxon>
        <taxon>Viridiplantae</taxon>
        <taxon>Streptophyta</taxon>
        <taxon>Embryophyta</taxon>
        <taxon>Tracheophyta</taxon>
        <taxon>Spermatophyta</taxon>
        <taxon>Magnoliopsida</taxon>
        <taxon>eudicotyledons</taxon>
        <taxon>Gunneridae</taxon>
        <taxon>Pentapetalae</taxon>
        <taxon>Caryophyllales</taxon>
        <taxon>Caryophyllaceae</taxon>
        <taxon>Caryophylleae</taxon>
        <taxon>Saponaria</taxon>
    </lineage>
</organism>
<evidence type="ECO:0000256" key="6">
    <source>
        <dbReference type="ARBA" id="ARBA00023065"/>
    </source>
</evidence>
<dbReference type="InterPro" id="IPR023614">
    <property type="entry name" value="Porin_dom_sf"/>
</dbReference>
<keyword evidence="5" id="KW-0812">Transmembrane</keyword>
<evidence type="ECO:0000313" key="9">
    <source>
        <dbReference type="EMBL" id="KAK9715516.1"/>
    </source>
</evidence>
<name>A0AAW1K777_SAPOF</name>
<dbReference type="EMBL" id="JBDFQZ010000006">
    <property type="protein sequence ID" value="KAK9715515.1"/>
    <property type="molecule type" value="Genomic_DNA"/>
</dbReference>
<reference evidence="9 10" key="1">
    <citation type="submission" date="2024-03" db="EMBL/GenBank/DDBJ databases">
        <title>WGS assembly of Saponaria officinalis var. Norfolk2.</title>
        <authorList>
            <person name="Jenkins J."/>
            <person name="Shu S."/>
            <person name="Grimwood J."/>
            <person name="Barry K."/>
            <person name="Goodstein D."/>
            <person name="Schmutz J."/>
            <person name="Leebens-Mack J."/>
            <person name="Osbourn A."/>
        </authorList>
    </citation>
    <scope>NUCLEOTIDE SEQUENCE [LARGE SCALE GENOMIC DNA]</scope>
    <source>
        <strain evidence="10">cv. Norfolk2</strain>
        <strain evidence="9">JIC</strain>
        <tissue evidence="9">Leaf</tissue>
    </source>
</reference>
<dbReference type="PANTHER" id="PTHR11743">
    <property type="entry name" value="VOLTAGE-DEPENDENT ANION-SELECTIVE CHANNEL"/>
    <property type="match status" value="1"/>
</dbReference>
<dbReference type="InterPro" id="IPR027246">
    <property type="entry name" value="Porin_Euk/Tom40"/>
</dbReference>
<dbReference type="GO" id="GO:0015288">
    <property type="term" value="F:porin activity"/>
    <property type="evidence" value="ECO:0007669"/>
    <property type="project" value="UniProtKB-KW"/>
</dbReference>
<comment type="caution">
    <text evidence="9">The sequence shown here is derived from an EMBL/GenBank/DDBJ whole genome shotgun (WGS) entry which is preliminary data.</text>
</comment>
<dbReference type="Pfam" id="PF01459">
    <property type="entry name" value="Porin_3"/>
    <property type="match status" value="1"/>
</dbReference>
<keyword evidence="3" id="KW-0813">Transport</keyword>
<evidence type="ECO:0000256" key="2">
    <source>
        <dbReference type="ARBA" id="ARBA00009624"/>
    </source>
</evidence>
<accession>A0AAW1K777</accession>
<evidence type="ECO:0000313" key="10">
    <source>
        <dbReference type="Proteomes" id="UP001443914"/>
    </source>
</evidence>
<evidence type="ECO:0000256" key="7">
    <source>
        <dbReference type="ARBA" id="ARBA00023114"/>
    </source>
</evidence>
<keyword evidence="6" id="KW-0406">Ion transport</keyword>
<evidence type="ECO:0000256" key="5">
    <source>
        <dbReference type="ARBA" id="ARBA00022692"/>
    </source>
</evidence>
<keyword evidence="7" id="KW-0626">Porin</keyword>
<proteinExistence type="inferred from homology"/>
<evidence type="ECO:0000256" key="4">
    <source>
        <dbReference type="ARBA" id="ARBA00022452"/>
    </source>
</evidence>
<dbReference type="EMBL" id="JBDFQZ010000006">
    <property type="protein sequence ID" value="KAK9715516.1"/>
    <property type="molecule type" value="Genomic_DNA"/>
</dbReference>
<gene>
    <name evidence="9" type="ORF">RND81_06G170200</name>
</gene>
<dbReference type="InterPro" id="IPR001925">
    <property type="entry name" value="Porin_Euk"/>
</dbReference>
<dbReference type="PANTHER" id="PTHR11743:SF27">
    <property type="entry name" value="MITOCHONDRIAL OUTER MEMBRANE PROTEIN PORIN 4"/>
    <property type="match status" value="1"/>
</dbReference>
<dbReference type="GO" id="GO:0046930">
    <property type="term" value="C:pore complex"/>
    <property type="evidence" value="ECO:0007669"/>
    <property type="project" value="UniProtKB-KW"/>
</dbReference>
<dbReference type="FunFam" id="2.40.160.10:FF:000003">
    <property type="entry name" value="Outer mitochondrial membrane protein porin"/>
    <property type="match status" value="1"/>
</dbReference>
<evidence type="ECO:0000256" key="1">
    <source>
        <dbReference type="ARBA" id="ARBA00004370"/>
    </source>
</evidence>
<evidence type="ECO:0000256" key="8">
    <source>
        <dbReference type="ARBA" id="ARBA00023136"/>
    </source>
</evidence>
<comment type="subcellular location">
    <subcellularLocation>
        <location evidence="1">Membrane</location>
    </subcellularLocation>
</comment>
<dbReference type="GO" id="GO:0005741">
    <property type="term" value="C:mitochondrial outer membrane"/>
    <property type="evidence" value="ECO:0007669"/>
    <property type="project" value="InterPro"/>
</dbReference>
<dbReference type="GO" id="GO:0008308">
    <property type="term" value="F:voltage-gated monoatomic anion channel activity"/>
    <property type="evidence" value="ECO:0007669"/>
    <property type="project" value="InterPro"/>
</dbReference>
<comment type="similarity">
    <text evidence="2">Belongs to the eukaryotic mitochondrial porin (TC 1.B.8.1) family.</text>
</comment>
<protein>
    <submittedName>
        <fullName evidence="9">Uncharacterized protein</fullName>
    </submittedName>
</protein>
<evidence type="ECO:0000256" key="3">
    <source>
        <dbReference type="ARBA" id="ARBA00022448"/>
    </source>
</evidence>
<dbReference type="AlphaFoldDB" id="A0AAW1K777"/>
<keyword evidence="10" id="KW-1185">Reference proteome</keyword>
<dbReference type="CDD" id="cd07306">
    <property type="entry name" value="Porin3_VDAC"/>
    <property type="match status" value="1"/>
</dbReference>
<keyword evidence="4" id="KW-1134">Transmembrane beta strand</keyword>
<keyword evidence="8" id="KW-0472">Membrane</keyword>
<dbReference type="Gene3D" id="2.40.160.10">
    <property type="entry name" value="Porin"/>
    <property type="match status" value="1"/>
</dbReference>